<accession>A0AAE9YQQ7</accession>
<dbReference type="KEGG" id="tact:SG35_021470"/>
<evidence type="ECO:0000313" key="3">
    <source>
        <dbReference type="Proteomes" id="UP000032568"/>
    </source>
</evidence>
<dbReference type="AlphaFoldDB" id="A0AAE9YQQ7"/>
<name>A0AAE9YQQ7_9GAMM</name>
<sequence length="53" mass="5997">MKIKLNKQKIKNLSRDQQALPQEMTPQVAGGGITGYPRPWPSETGNRYYACEC</sequence>
<feature type="compositionally biased region" description="Basic residues" evidence="1">
    <location>
        <begin position="1"/>
        <end position="12"/>
    </location>
</feature>
<protein>
    <submittedName>
        <fullName evidence="2">Uncharacterized protein</fullName>
    </submittedName>
</protein>
<evidence type="ECO:0000256" key="1">
    <source>
        <dbReference type="SAM" id="MobiDB-lite"/>
    </source>
</evidence>
<keyword evidence="3" id="KW-1185">Reference proteome</keyword>
<dbReference type="Proteomes" id="UP000032568">
    <property type="component" value="Chromosome"/>
</dbReference>
<gene>
    <name evidence="2" type="ORF">SG35_021470</name>
</gene>
<proteinExistence type="predicted"/>
<evidence type="ECO:0000313" key="2">
    <source>
        <dbReference type="EMBL" id="WDD97841.1"/>
    </source>
</evidence>
<feature type="region of interest" description="Disordered" evidence="1">
    <location>
        <begin position="1"/>
        <end position="38"/>
    </location>
</feature>
<reference evidence="2 3" key="1">
    <citation type="journal article" date="2015" name="Genome Announc.">
        <title>Draft Genome Sequences of Marine Isolates of Thalassomonas viridans and Thalassomonas actiniarum.</title>
        <authorList>
            <person name="Olonade I."/>
            <person name="van Zyl L.J."/>
            <person name="Trindade M."/>
        </authorList>
    </citation>
    <scope>NUCLEOTIDE SEQUENCE [LARGE SCALE GENOMIC DNA]</scope>
    <source>
        <strain evidence="2 3">A5K-106</strain>
    </source>
</reference>
<dbReference type="RefSeq" id="WP_160298258.1">
    <property type="nucleotide sequence ID" value="NZ_CP059735.1"/>
</dbReference>
<reference evidence="2 3" key="2">
    <citation type="journal article" date="2022" name="Mar. Drugs">
        <title>Bioassay-Guided Fractionation Leads to the Detection of Cholic Acid Generated by the Rare Thalassomonas sp.</title>
        <authorList>
            <person name="Pheiffer F."/>
            <person name="Schneider Y.K."/>
            <person name="Hansen E.H."/>
            <person name="Andersen J.H."/>
            <person name="Isaksson J."/>
            <person name="Busche T."/>
            <person name="R C."/>
            <person name="Kalinowski J."/>
            <person name="Zyl L.V."/>
            <person name="Trindade M."/>
        </authorList>
    </citation>
    <scope>NUCLEOTIDE SEQUENCE [LARGE SCALE GENOMIC DNA]</scope>
    <source>
        <strain evidence="2 3">A5K-106</strain>
    </source>
</reference>
<dbReference type="EMBL" id="CP059735">
    <property type="protein sequence ID" value="WDD97841.1"/>
    <property type="molecule type" value="Genomic_DNA"/>
</dbReference>
<organism evidence="2 3">
    <name type="scientific">Thalassomonas actiniarum</name>
    <dbReference type="NCBI Taxonomy" id="485447"/>
    <lineage>
        <taxon>Bacteria</taxon>
        <taxon>Pseudomonadati</taxon>
        <taxon>Pseudomonadota</taxon>
        <taxon>Gammaproteobacteria</taxon>
        <taxon>Alteromonadales</taxon>
        <taxon>Colwelliaceae</taxon>
        <taxon>Thalassomonas</taxon>
    </lineage>
</organism>